<dbReference type="GO" id="GO:0005524">
    <property type="term" value="F:ATP binding"/>
    <property type="evidence" value="ECO:0007669"/>
    <property type="project" value="InterPro"/>
</dbReference>
<dbReference type="CDD" id="cd01131">
    <property type="entry name" value="PilT"/>
    <property type="match status" value="1"/>
</dbReference>
<dbReference type="NCBIfam" id="TIGR01420">
    <property type="entry name" value="pilT_fam"/>
    <property type="match status" value="1"/>
</dbReference>
<dbReference type="SMART" id="SM00382">
    <property type="entry name" value="AAA"/>
    <property type="match status" value="1"/>
</dbReference>
<proteinExistence type="inferred from homology"/>
<evidence type="ECO:0000259" key="2">
    <source>
        <dbReference type="PROSITE" id="PS00662"/>
    </source>
</evidence>
<sequence>MAEEEKESPFNIKKLLQSVVSHGASDLHIVSRSEPQIRLSGKLKRVNLPVMDGEITEEMCYSVLTEKQKQEFEETNELDFAIEVPGMARFRGNYYRVMGDVAAAFRIIPVGIPSMDDLGSPPLYRKLIKREKGMILVTGPTGSGKSTTLAAMINEINITEYKHILTVEDPVEFIHQNVKSLFSHRNVGPDTNSFAAAMKGALRQDPDIVIIGEMRDRVTVEAGLTMAETGHLVFGTLHTSSAAGTIGRIIDVFSGDEQPAIRAMIANSLVAVISQMLLPKLGGGRVAAAEIMVKNNALGALIRDEKMHHIYSQMQIGQGDSGMQTQTQAILAYYADKKVSKEVAIQYANRPDEMREQLQKLYGV</sequence>
<evidence type="ECO:0000313" key="3">
    <source>
        <dbReference type="EMBL" id="SFV61895.1"/>
    </source>
</evidence>
<dbReference type="InterPro" id="IPR050921">
    <property type="entry name" value="T4SS_GSP_E_ATPase"/>
</dbReference>
<gene>
    <name evidence="3" type="ORF">MNB_SV-9-1197</name>
</gene>
<dbReference type="SUPFAM" id="SSF52540">
    <property type="entry name" value="P-loop containing nucleoside triphosphate hydrolases"/>
    <property type="match status" value="1"/>
</dbReference>
<reference evidence="3" key="1">
    <citation type="submission" date="2016-10" db="EMBL/GenBank/DDBJ databases">
        <authorList>
            <person name="de Groot N.N."/>
        </authorList>
    </citation>
    <scope>NUCLEOTIDE SEQUENCE</scope>
</reference>
<dbReference type="InterPro" id="IPR001482">
    <property type="entry name" value="T2SS/T4SS_dom"/>
</dbReference>
<dbReference type="Pfam" id="PF00437">
    <property type="entry name" value="T2SSE"/>
    <property type="match status" value="1"/>
</dbReference>
<dbReference type="AlphaFoldDB" id="A0A1W1C828"/>
<name>A0A1W1C828_9ZZZZ</name>
<organism evidence="3">
    <name type="scientific">hydrothermal vent metagenome</name>
    <dbReference type="NCBI Taxonomy" id="652676"/>
    <lineage>
        <taxon>unclassified sequences</taxon>
        <taxon>metagenomes</taxon>
        <taxon>ecological metagenomes</taxon>
    </lineage>
</organism>
<dbReference type="EMBL" id="FPHG01000049">
    <property type="protein sequence ID" value="SFV61895.1"/>
    <property type="molecule type" value="Genomic_DNA"/>
</dbReference>
<dbReference type="Gene3D" id="3.40.50.300">
    <property type="entry name" value="P-loop containing nucleotide triphosphate hydrolases"/>
    <property type="match status" value="1"/>
</dbReference>
<dbReference type="GO" id="GO:0016887">
    <property type="term" value="F:ATP hydrolysis activity"/>
    <property type="evidence" value="ECO:0007669"/>
    <property type="project" value="InterPro"/>
</dbReference>
<evidence type="ECO:0000256" key="1">
    <source>
        <dbReference type="ARBA" id="ARBA00006611"/>
    </source>
</evidence>
<dbReference type="InterPro" id="IPR027417">
    <property type="entry name" value="P-loop_NTPase"/>
</dbReference>
<protein>
    <submittedName>
        <fullName evidence="3">Twitching motility protein PilT</fullName>
    </submittedName>
</protein>
<dbReference type="PANTHER" id="PTHR30486">
    <property type="entry name" value="TWITCHING MOTILITY PROTEIN PILT"/>
    <property type="match status" value="1"/>
</dbReference>
<comment type="similarity">
    <text evidence="1">Belongs to the GSP E family.</text>
</comment>
<dbReference type="InterPro" id="IPR003593">
    <property type="entry name" value="AAA+_ATPase"/>
</dbReference>
<dbReference type="PROSITE" id="PS00662">
    <property type="entry name" value="T2SP_E"/>
    <property type="match status" value="1"/>
</dbReference>
<feature type="domain" description="Bacterial type II secretion system protein E" evidence="2">
    <location>
        <begin position="202"/>
        <end position="216"/>
    </location>
</feature>
<dbReference type="InterPro" id="IPR006321">
    <property type="entry name" value="PilT/PilU"/>
</dbReference>
<dbReference type="Gene3D" id="3.30.450.90">
    <property type="match status" value="1"/>
</dbReference>
<accession>A0A1W1C828</accession>